<dbReference type="InterPro" id="IPR051782">
    <property type="entry name" value="ABC_Transporter_VariousFunc"/>
</dbReference>
<dbReference type="PROSITE" id="PS50893">
    <property type="entry name" value="ABC_TRANSPORTER_2"/>
    <property type="match status" value="1"/>
</dbReference>
<evidence type="ECO:0000313" key="5">
    <source>
        <dbReference type="EMBL" id="PCE63347.1"/>
    </source>
</evidence>
<dbReference type="InterPro" id="IPR003439">
    <property type="entry name" value="ABC_transporter-like_ATP-bd"/>
</dbReference>
<dbReference type="Proteomes" id="UP000219559">
    <property type="component" value="Unassembled WGS sequence"/>
</dbReference>
<dbReference type="GO" id="GO:0016887">
    <property type="term" value="F:ATP hydrolysis activity"/>
    <property type="evidence" value="ECO:0007669"/>
    <property type="project" value="InterPro"/>
</dbReference>
<feature type="domain" description="ABC transporter" evidence="4">
    <location>
        <begin position="2"/>
        <end position="227"/>
    </location>
</feature>
<dbReference type="GO" id="GO:0005524">
    <property type="term" value="F:ATP binding"/>
    <property type="evidence" value="ECO:0007669"/>
    <property type="project" value="UniProtKB-KW"/>
</dbReference>
<evidence type="ECO:0000256" key="3">
    <source>
        <dbReference type="ARBA" id="ARBA00022840"/>
    </source>
</evidence>
<evidence type="ECO:0000256" key="1">
    <source>
        <dbReference type="ARBA" id="ARBA00022448"/>
    </source>
</evidence>
<gene>
    <name evidence="5" type="ORF">B7P33_14100</name>
</gene>
<dbReference type="PANTHER" id="PTHR42939:SF1">
    <property type="entry name" value="ABC TRANSPORTER ATP-BINDING PROTEIN ALBC-RELATED"/>
    <property type="match status" value="1"/>
</dbReference>
<evidence type="ECO:0000259" key="4">
    <source>
        <dbReference type="PROSITE" id="PS50893"/>
    </source>
</evidence>
<comment type="caution">
    <text evidence="5">The sequence shown here is derived from an EMBL/GenBank/DDBJ whole genome shotgun (WGS) entry which is preliminary data.</text>
</comment>
<organism evidence="5 6">
    <name type="scientific">Sediminicola luteus</name>
    <dbReference type="NCBI Taxonomy" id="319238"/>
    <lineage>
        <taxon>Bacteria</taxon>
        <taxon>Pseudomonadati</taxon>
        <taxon>Bacteroidota</taxon>
        <taxon>Flavobacteriia</taxon>
        <taxon>Flavobacteriales</taxon>
        <taxon>Flavobacteriaceae</taxon>
        <taxon>Sediminicola</taxon>
    </lineage>
</organism>
<dbReference type="InterPro" id="IPR003593">
    <property type="entry name" value="AAA+_ATPase"/>
</dbReference>
<sequence>MIKTNNLHFHYKKNQDVFTGLSFEIEHKGIIGLLGKNGIGKTTLLHLLAGLIFPKAGELKVGDQFPMQRRPEYLSKLFFLPDVPFVPQLSIAAYTKAYAPLYPDFDAEKMQGILKDFELEPKLRLDKLSLGQQKKAMMAFALATGCSLLLLDEPTNGLDIPSKSIFRKILVESITDAQTVILSTHLVKDVENILDGILILERGEIVLNQSVDQISQRLQFVKTPVLPEDGSVLYYEKCLEGYHILQYAETDDYTEMDIELLFNALCHQPTLTI</sequence>
<keyword evidence="1" id="KW-0813">Transport</keyword>
<evidence type="ECO:0000256" key="2">
    <source>
        <dbReference type="ARBA" id="ARBA00022741"/>
    </source>
</evidence>
<dbReference type="OrthoDB" id="9808363at2"/>
<name>A0A2A4G3U4_9FLAO</name>
<reference evidence="5 6" key="1">
    <citation type="submission" date="2017-04" db="EMBL/GenBank/DDBJ databases">
        <title>A new member of the family Flavobacteriaceae isolated from ascidians.</title>
        <authorList>
            <person name="Chen L."/>
        </authorList>
    </citation>
    <scope>NUCLEOTIDE SEQUENCE [LARGE SCALE GENOMIC DNA]</scope>
    <source>
        <strain evidence="5 6">HQA918</strain>
    </source>
</reference>
<keyword evidence="3" id="KW-0067">ATP-binding</keyword>
<protein>
    <recommendedName>
        <fullName evidence="4">ABC transporter domain-containing protein</fullName>
    </recommendedName>
</protein>
<evidence type="ECO:0000313" key="6">
    <source>
        <dbReference type="Proteomes" id="UP000219559"/>
    </source>
</evidence>
<dbReference type="EMBL" id="NBWU01000005">
    <property type="protein sequence ID" value="PCE63347.1"/>
    <property type="molecule type" value="Genomic_DNA"/>
</dbReference>
<dbReference type="Gene3D" id="3.40.50.300">
    <property type="entry name" value="P-loop containing nucleotide triphosphate hydrolases"/>
    <property type="match status" value="1"/>
</dbReference>
<dbReference type="SUPFAM" id="SSF52540">
    <property type="entry name" value="P-loop containing nucleoside triphosphate hydrolases"/>
    <property type="match status" value="1"/>
</dbReference>
<dbReference type="PANTHER" id="PTHR42939">
    <property type="entry name" value="ABC TRANSPORTER ATP-BINDING PROTEIN ALBC-RELATED"/>
    <property type="match status" value="1"/>
</dbReference>
<keyword evidence="6" id="KW-1185">Reference proteome</keyword>
<dbReference type="Pfam" id="PF00005">
    <property type="entry name" value="ABC_tran"/>
    <property type="match status" value="1"/>
</dbReference>
<accession>A0A2A4G3U4</accession>
<dbReference type="InterPro" id="IPR027417">
    <property type="entry name" value="P-loop_NTPase"/>
</dbReference>
<dbReference type="AlphaFoldDB" id="A0A2A4G3U4"/>
<dbReference type="RefSeq" id="WP_097443301.1">
    <property type="nucleotide sequence ID" value="NZ_NBWU01000005.1"/>
</dbReference>
<proteinExistence type="predicted"/>
<keyword evidence="2" id="KW-0547">Nucleotide-binding</keyword>
<dbReference type="CDD" id="cd03230">
    <property type="entry name" value="ABC_DR_subfamily_A"/>
    <property type="match status" value="1"/>
</dbReference>
<dbReference type="SMART" id="SM00382">
    <property type="entry name" value="AAA"/>
    <property type="match status" value="1"/>
</dbReference>